<dbReference type="Gene3D" id="3.20.20.370">
    <property type="entry name" value="Glycoside hydrolase/deacetylase"/>
    <property type="match status" value="1"/>
</dbReference>
<dbReference type="InterPro" id="IPR011330">
    <property type="entry name" value="Glyco_hydro/deAcase_b/a-brl"/>
</dbReference>
<evidence type="ECO:0008006" key="3">
    <source>
        <dbReference type="Google" id="ProtNLM"/>
    </source>
</evidence>
<proteinExistence type="predicted"/>
<comment type="caution">
    <text evidence="1">The sequence shown here is derived from an EMBL/GenBank/DDBJ whole genome shotgun (WGS) entry which is preliminary data.</text>
</comment>
<evidence type="ECO:0000313" key="2">
    <source>
        <dbReference type="Proteomes" id="UP000659697"/>
    </source>
</evidence>
<dbReference type="PANTHER" id="PTHR30105:SF2">
    <property type="entry name" value="DIVERGENT POLYSACCHARIDE DEACETYLASE SUPERFAMILY"/>
    <property type="match status" value="1"/>
</dbReference>
<gene>
    <name evidence="1" type="primary">yibQ</name>
    <name evidence="1" type="ORF">GCM10010919_30920</name>
</gene>
<sequence length="257" mass="28974">MHVRFLLALSILLLSEWAIATPRIAIIIDDIGYQKSDLKMVALPYDLTFAVLPHTPYGKHAAELAFNQQKDVILHMPMEATNQNALGPGALTHDMSRQQIHRTLELALADIPYAIGMNNHMGSLFTAQDEPMAWTMEYLRQRQLFFIDSLTTPKSTAKHYAAQHNVAILARHIFLDNEQNQRAIEKQFQQLLNIARRHQTAIAIGHPYPETYRFLQQRLPQLAAEGIELVAISSLLPASHQVIAAGFTEPAIQLTQD</sequence>
<dbReference type="Proteomes" id="UP000659697">
    <property type="component" value="Unassembled WGS sequence"/>
</dbReference>
<dbReference type="Pfam" id="PF04748">
    <property type="entry name" value="Polysacc_deac_2"/>
    <property type="match status" value="1"/>
</dbReference>
<protein>
    <recommendedName>
        <fullName evidence="3">Divergent polysaccharide deacetylase family protein</fullName>
    </recommendedName>
</protein>
<dbReference type="InterPro" id="IPR006837">
    <property type="entry name" value="Divergent_DAC"/>
</dbReference>
<dbReference type="CDD" id="cd10936">
    <property type="entry name" value="CE4_DAC2"/>
    <property type="match status" value="1"/>
</dbReference>
<organism evidence="1 2">
    <name type="scientific">Alishewanella longhuensis</name>
    <dbReference type="NCBI Taxonomy" id="1091037"/>
    <lineage>
        <taxon>Bacteria</taxon>
        <taxon>Pseudomonadati</taxon>
        <taxon>Pseudomonadota</taxon>
        <taxon>Gammaproteobacteria</taxon>
        <taxon>Alteromonadales</taxon>
        <taxon>Alteromonadaceae</taxon>
        <taxon>Alishewanella</taxon>
    </lineage>
</organism>
<dbReference type="EMBL" id="BNAO01000010">
    <property type="protein sequence ID" value="GHG76217.1"/>
    <property type="molecule type" value="Genomic_DNA"/>
</dbReference>
<dbReference type="SUPFAM" id="SSF88713">
    <property type="entry name" value="Glycoside hydrolase/deacetylase"/>
    <property type="match status" value="1"/>
</dbReference>
<evidence type="ECO:0000313" key="1">
    <source>
        <dbReference type="EMBL" id="GHG76217.1"/>
    </source>
</evidence>
<dbReference type="RefSeq" id="WP_189433953.1">
    <property type="nucleotide sequence ID" value="NZ_BNAO01000010.1"/>
</dbReference>
<name>A0ABQ3L1I8_9ALTE</name>
<dbReference type="PANTHER" id="PTHR30105">
    <property type="entry name" value="UNCHARACTERIZED YIBQ-RELATED"/>
    <property type="match status" value="1"/>
</dbReference>
<accession>A0ABQ3L1I8</accession>
<reference evidence="2" key="1">
    <citation type="journal article" date="2019" name="Int. J. Syst. Evol. Microbiol.">
        <title>The Global Catalogue of Microorganisms (GCM) 10K type strain sequencing project: providing services to taxonomists for standard genome sequencing and annotation.</title>
        <authorList>
            <consortium name="The Broad Institute Genomics Platform"/>
            <consortium name="The Broad Institute Genome Sequencing Center for Infectious Disease"/>
            <person name="Wu L."/>
            <person name="Ma J."/>
        </authorList>
    </citation>
    <scope>NUCLEOTIDE SEQUENCE [LARGE SCALE GENOMIC DNA]</scope>
    <source>
        <strain evidence="2">CGMCC 1.7003</strain>
    </source>
</reference>
<keyword evidence="2" id="KW-1185">Reference proteome</keyword>